<dbReference type="Proteomes" id="UP000230002">
    <property type="component" value="Unassembled WGS sequence"/>
</dbReference>
<feature type="region of interest" description="Disordered" evidence="1">
    <location>
        <begin position="42"/>
        <end position="79"/>
    </location>
</feature>
<feature type="compositionally biased region" description="Basic and acidic residues" evidence="1">
    <location>
        <begin position="102"/>
        <end position="114"/>
    </location>
</feature>
<dbReference type="OrthoDB" id="3253434at2759"/>
<organism evidence="2 3">
    <name type="scientific">Ganoderma sinense ZZ0214-1</name>
    <dbReference type="NCBI Taxonomy" id="1077348"/>
    <lineage>
        <taxon>Eukaryota</taxon>
        <taxon>Fungi</taxon>
        <taxon>Dikarya</taxon>
        <taxon>Basidiomycota</taxon>
        <taxon>Agaricomycotina</taxon>
        <taxon>Agaricomycetes</taxon>
        <taxon>Polyporales</taxon>
        <taxon>Polyporaceae</taxon>
        <taxon>Ganoderma</taxon>
    </lineage>
</organism>
<reference evidence="2 3" key="1">
    <citation type="journal article" date="2015" name="Sci. Rep.">
        <title>Chromosome-level genome map provides insights into diverse defense mechanisms in the medicinal fungus Ganoderma sinense.</title>
        <authorList>
            <person name="Zhu Y."/>
            <person name="Xu J."/>
            <person name="Sun C."/>
            <person name="Zhou S."/>
            <person name="Xu H."/>
            <person name="Nelson D.R."/>
            <person name="Qian J."/>
            <person name="Song J."/>
            <person name="Luo H."/>
            <person name="Xiang L."/>
            <person name="Li Y."/>
            <person name="Xu Z."/>
            <person name="Ji A."/>
            <person name="Wang L."/>
            <person name="Lu S."/>
            <person name="Hayward A."/>
            <person name="Sun W."/>
            <person name="Li X."/>
            <person name="Schwartz D.C."/>
            <person name="Wang Y."/>
            <person name="Chen S."/>
        </authorList>
    </citation>
    <scope>NUCLEOTIDE SEQUENCE [LARGE SCALE GENOMIC DNA]</scope>
    <source>
        <strain evidence="2 3">ZZ0214-1</strain>
    </source>
</reference>
<sequence length="461" mass="49790">MSQRARWTVEGPPGSAFHEQVVLPTFMPHLAREDPRVLAMQEAAPGSPSHEGAEASSTDGSESEVEGVPPPASAAAPEADPHLARRFFVHVTMSRTNVVRSGKTEKREKHEESKTSTTDHPVLAMSRSAFLAAALAAHRLEDRYNSRVPNGPPMTVFWTGSPGGKAHAPTIQTDQEWGTLVRQLRATRRGITTVQVMFNLDVMVPWATLKRPLDPTLHEEHGEVMYGTAVPNVNAYSAEQTARKDAAKQIEKAWSCAVHQGTCYVVPGTLEHVSGRASTAPPPDELLSLWMDKPATVKARGRTGPHAATETSAAPSAGDGGAVQVLTALVPLLTAVVQRGLAPSAEPAVPASPRLSGQRLVPSSPSTSQQRASSPPPEVDEELTRCLDGFARERRMPLMLIDTAIQTLSDHSYTPDSIASVSTGRLQELLPHFGEGQVLALKRFADKWYSRVEAKRARRSL</sequence>
<gene>
    <name evidence="2" type="ORF">GSI_01984</name>
</gene>
<accession>A0A2G8SND8</accession>
<keyword evidence="3" id="KW-1185">Reference proteome</keyword>
<dbReference type="EMBL" id="AYKW01000003">
    <property type="protein sequence ID" value="PIL35259.1"/>
    <property type="molecule type" value="Genomic_DNA"/>
</dbReference>
<proteinExistence type="predicted"/>
<feature type="region of interest" description="Disordered" evidence="1">
    <location>
        <begin position="298"/>
        <end position="319"/>
    </location>
</feature>
<feature type="region of interest" description="Disordered" evidence="1">
    <location>
        <begin position="98"/>
        <end position="119"/>
    </location>
</feature>
<protein>
    <submittedName>
        <fullName evidence="2">Uncharacterized protein</fullName>
    </submittedName>
</protein>
<evidence type="ECO:0000313" key="3">
    <source>
        <dbReference type="Proteomes" id="UP000230002"/>
    </source>
</evidence>
<comment type="caution">
    <text evidence="2">The sequence shown here is derived from an EMBL/GenBank/DDBJ whole genome shotgun (WGS) entry which is preliminary data.</text>
</comment>
<feature type="region of interest" description="Disordered" evidence="1">
    <location>
        <begin position="345"/>
        <end position="381"/>
    </location>
</feature>
<evidence type="ECO:0000313" key="2">
    <source>
        <dbReference type="EMBL" id="PIL35259.1"/>
    </source>
</evidence>
<feature type="compositionally biased region" description="Low complexity" evidence="1">
    <location>
        <begin position="362"/>
        <end position="373"/>
    </location>
</feature>
<name>A0A2G8SND8_9APHY</name>
<evidence type="ECO:0000256" key="1">
    <source>
        <dbReference type="SAM" id="MobiDB-lite"/>
    </source>
</evidence>
<dbReference type="AlphaFoldDB" id="A0A2G8SND8"/>